<dbReference type="Pfam" id="PF17265">
    <property type="entry name" value="DUF5331"/>
    <property type="match status" value="1"/>
</dbReference>
<reference evidence="1" key="1">
    <citation type="journal article" date="2015" name="Genome Announc.">
        <title>Draft Genome Sequence of Tolypothrix boutellei Strain VB521301.</title>
        <authorList>
            <person name="Chandrababunaidu M.M."/>
            <person name="Singh D."/>
            <person name="Sen D."/>
            <person name="Bhan S."/>
            <person name="Das S."/>
            <person name="Gupta A."/>
            <person name="Adhikary S.P."/>
            <person name="Tripathy S."/>
        </authorList>
    </citation>
    <scope>NUCLEOTIDE SEQUENCE</scope>
    <source>
        <strain evidence="1">VB521301</strain>
    </source>
</reference>
<proteinExistence type="predicted"/>
<dbReference type="EMBL" id="JHEG04000001">
    <property type="protein sequence ID" value="KAF3885487.1"/>
    <property type="molecule type" value="Genomic_DNA"/>
</dbReference>
<comment type="caution">
    <text evidence="1">The sequence shown here is derived from an EMBL/GenBank/DDBJ whole genome shotgun (WGS) entry which is preliminary data.</text>
</comment>
<gene>
    <name evidence="1" type="ORF">DA73_0400008495</name>
</gene>
<dbReference type="Proteomes" id="UP000029738">
    <property type="component" value="Unassembled WGS sequence"/>
</dbReference>
<protein>
    <submittedName>
        <fullName evidence="1">DUF5331 domain-containing protein</fullName>
    </submittedName>
</protein>
<dbReference type="RefSeq" id="WP_050046272.1">
    <property type="nucleotide sequence ID" value="NZ_JHEG04000001.1"/>
</dbReference>
<dbReference type="InterPro" id="IPR020346">
    <property type="entry name" value="Uncharacterised_15.3kDa"/>
</dbReference>
<evidence type="ECO:0000313" key="2">
    <source>
        <dbReference type="Proteomes" id="UP000029738"/>
    </source>
</evidence>
<sequence>MNIQQIRQSLKLKWVNYYYKNRSWLVKVRVWGTYDGLRRPSSSFILATLSVLEPQLEQLLPFLIELNNDPDEIVSALGLNFNPEEHLHLIPLDESEVASPSSNIFLQEKLLHGKSLNPSVAATEVESKHQSVTSFEVTTEILYGDRPLTSNDIAINEESQNHSLPLGNFNVSPKIESESHTVPSVAVTASPVKSKNISIPWFSYFSKEVTLQGKFFRSVDVPTELEVKRNYVSSVAVATPDRTSSLHRVPTLALFDREGQRNCESHFTIDNDGESKSPFVTIPQEDSHQQENLVSTRRVRHLANWIDDFCQGKSWSAEEVRE</sequence>
<dbReference type="OrthoDB" id="484822at2"/>
<reference evidence="1" key="2">
    <citation type="submission" date="2019-11" db="EMBL/GenBank/DDBJ databases">
        <title>Improved Assembly of Tolypothrix boutellei genome.</title>
        <authorList>
            <person name="Sarangi A.N."/>
            <person name="Mukherjee M."/>
            <person name="Ghosh S."/>
            <person name="Singh D."/>
            <person name="Das A."/>
            <person name="Kant S."/>
            <person name="Prusty A."/>
            <person name="Tripathy S."/>
        </authorList>
    </citation>
    <scope>NUCLEOTIDE SEQUENCE</scope>
    <source>
        <strain evidence="1">VB521301</strain>
    </source>
</reference>
<accession>A0A8S9T0D8</accession>
<dbReference type="AlphaFoldDB" id="A0A8S9T0D8"/>
<organism evidence="1 2">
    <name type="scientific">Tolypothrix bouteillei VB521301</name>
    <dbReference type="NCBI Taxonomy" id="1479485"/>
    <lineage>
        <taxon>Bacteria</taxon>
        <taxon>Bacillati</taxon>
        <taxon>Cyanobacteriota</taxon>
        <taxon>Cyanophyceae</taxon>
        <taxon>Nostocales</taxon>
        <taxon>Tolypothrichaceae</taxon>
        <taxon>Tolypothrix</taxon>
    </lineage>
</organism>
<keyword evidence="2" id="KW-1185">Reference proteome</keyword>
<name>A0A8S9T0D8_9CYAN</name>
<evidence type="ECO:0000313" key="1">
    <source>
        <dbReference type="EMBL" id="KAF3885487.1"/>
    </source>
</evidence>